<proteinExistence type="predicted"/>
<keyword evidence="2" id="KW-1185">Reference proteome</keyword>
<evidence type="ECO:0000313" key="2">
    <source>
        <dbReference type="Proteomes" id="UP000266723"/>
    </source>
</evidence>
<dbReference type="EMBL" id="QGKV02000832">
    <property type="protein sequence ID" value="KAF3550907.1"/>
    <property type="molecule type" value="Genomic_DNA"/>
</dbReference>
<reference evidence="1 2" key="1">
    <citation type="journal article" date="2020" name="BMC Genomics">
        <title>Intraspecific diversification of the crop wild relative Brassica cretica Lam. using demographic model selection.</title>
        <authorList>
            <person name="Kioukis A."/>
            <person name="Michalopoulou V.A."/>
            <person name="Briers L."/>
            <person name="Pirintsos S."/>
            <person name="Studholme D.J."/>
            <person name="Pavlidis P."/>
            <person name="Sarris P.F."/>
        </authorList>
    </citation>
    <scope>NUCLEOTIDE SEQUENCE [LARGE SCALE GENOMIC DNA]</scope>
    <source>
        <strain evidence="2">cv. PFS-1207/04</strain>
    </source>
</reference>
<protein>
    <submittedName>
        <fullName evidence="1">Uncharacterized protein</fullName>
    </submittedName>
</protein>
<evidence type="ECO:0000313" key="1">
    <source>
        <dbReference type="EMBL" id="KAF3550907.1"/>
    </source>
</evidence>
<dbReference type="Proteomes" id="UP000266723">
    <property type="component" value="Unassembled WGS sequence"/>
</dbReference>
<accession>A0ABQ7CIM1</accession>
<comment type="caution">
    <text evidence="1">The sequence shown here is derived from an EMBL/GenBank/DDBJ whole genome shotgun (WGS) entry which is preliminary data.</text>
</comment>
<organism evidence="1 2">
    <name type="scientific">Brassica cretica</name>
    <name type="common">Mustard</name>
    <dbReference type="NCBI Taxonomy" id="69181"/>
    <lineage>
        <taxon>Eukaryota</taxon>
        <taxon>Viridiplantae</taxon>
        <taxon>Streptophyta</taxon>
        <taxon>Embryophyta</taxon>
        <taxon>Tracheophyta</taxon>
        <taxon>Spermatophyta</taxon>
        <taxon>Magnoliopsida</taxon>
        <taxon>eudicotyledons</taxon>
        <taxon>Gunneridae</taxon>
        <taxon>Pentapetalae</taxon>
        <taxon>rosids</taxon>
        <taxon>malvids</taxon>
        <taxon>Brassicales</taxon>
        <taxon>Brassicaceae</taxon>
        <taxon>Brassiceae</taxon>
        <taxon>Brassica</taxon>
    </lineage>
</organism>
<gene>
    <name evidence="1" type="ORF">DY000_02007491</name>
</gene>
<sequence>MNQLSCTVASATFFISLDSIFINTQYEYLDLLCLLASNVDRWCGLVIDRFLVHAVDRCCLEGVDRYIPRRLTDRA</sequence>
<name>A0ABQ7CIM1_BRACR</name>